<accession>A0A2S0N082</accession>
<evidence type="ECO:0000313" key="2">
    <source>
        <dbReference type="Proteomes" id="UP000239326"/>
    </source>
</evidence>
<evidence type="ECO:0000313" key="1">
    <source>
        <dbReference type="EMBL" id="AVO41548.1"/>
    </source>
</evidence>
<dbReference type="PANTHER" id="PTHR36932:SF1">
    <property type="entry name" value="CAPSULAR POLYSACCHARIDE BIOSYNTHESIS PROTEIN"/>
    <property type="match status" value="1"/>
</dbReference>
<dbReference type="EMBL" id="CP027669">
    <property type="protein sequence ID" value="AVO41548.1"/>
    <property type="molecule type" value="Genomic_DNA"/>
</dbReference>
<keyword evidence="2" id="KW-1185">Reference proteome</keyword>
<proteinExistence type="predicted"/>
<reference evidence="1 2" key="1">
    <citation type="submission" date="2018-03" db="EMBL/GenBank/DDBJ databases">
        <title>Genome sequencing of Simplicispira sp.</title>
        <authorList>
            <person name="Kim S.-J."/>
            <person name="Heo J."/>
            <person name="Kwon S.-W."/>
        </authorList>
    </citation>
    <scope>NUCLEOTIDE SEQUENCE [LARGE SCALE GENOMIC DNA]</scope>
    <source>
        <strain evidence="1 2">SC1-8</strain>
    </source>
</reference>
<dbReference type="InterPro" id="IPR053158">
    <property type="entry name" value="CapK_Type1_Caps_Biosynth"/>
</dbReference>
<dbReference type="PANTHER" id="PTHR36932">
    <property type="entry name" value="CAPSULAR POLYSACCHARIDE BIOSYNTHESIS PROTEIN"/>
    <property type="match status" value="1"/>
</dbReference>
<dbReference type="KEGG" id="simp:C6571_09830"/>
<name>A0A2S0N082_9BURK</name>
<sequence length="465" mass="50144">MSAVFDALRLSAVSLDVSAAQRGTPQGIAQRQQTRLAALLNFTLRGSRLYRSLWPAGTTPGTALEQLPVVTRSQLMAHFDDWVTDPQLQFDALRAFTADPARIAEPWLDRYMVWESSGTSGQPGIFVQDAQAMAVYDALEALRRSPPPKPLISSMWDPLGLGERTAFIGAIDGHFASTVSVRRLCAINPWLAHSTRSFSLLQPLGALVQALNAFAPTAIATYPTAAALLADEAARGALHIRPREIWTGGEYLAPAMRAHIARQLGAAVRNSYGASEFLAIGWECAHGQMHVNADWVILEPVDEHLRPVPAGQPSSSVLLTNLANHVQPLVRYDLGDQVSLLAERCRCGSPLPVLQVQGRHDEPLVMCGQGGRRATLLPLALSTVLEDNAGVFDFTLRQIDACTLELHLPQEGDEGHQALARCCAELQAFAIAMGVGAIQVHGKLGQSTPRGRSGKSCRIVACAKT</sequence>
<dbReference type="SUPFAM" id="SSF56801">
    <property type="entry name" value="Acetyl-CoA synthetase-like"/>
    <property type="match status" value="1"/>
</dbReference>
<organism evidence="1 2">
    <name type="scientific">Simplicispira suum</name>
    <dbReference type="NCBI Taxonomy" id="2109915"/>
    <lineage>
        <taxon>Bacteria</taxon>
        <taxon>Pseudomonadati</taxon>
        <taxon>Pseudomonadota</taxon>
        <taxon>Betaproteobacteria</taxon>
        <taxon>Burkholderiales</taxon>
        <taxon>Comamonadaceae</taxon>
        <taxon>Simplicispira</taxon>
    </lineage>
</organism>
<gene>
    <name evidence="1" type="ORF">C6571_09830</name>
</gene>
<protein>
    <submittedName>
        <fullName evidence="1">CoF synthetase</fullName>
    </submittedName>
</protein>
<dbReference type="Gene3D" id="3.40.50.12780">
    <property type="entry name" value="N-terminal domain of ligase-like"/>
    <property type="match status" value="1"/>
</dbReference>
<dbReference type="RefSeq" id="WP_106446525.1">
    <property type="nucleotide sequence ID" value="NZ_CP027669.1"/>
</dbReference>
<dbReference type="InterPro" id="IPR042099">
    <property type="entry name" value="ANL_N_sf"/>
</dbReference>
<dbReference type="Proteomes" id="UP000239326">
    <property type="component" value="Chromosome"/>
</dbReference>
<dbReference type="AlphaFoldDB" id="A0A2S0N082"/>
<dbReference type="OrthoDB" id="580775at2"/>